<dbReference type="Gene3D" id="3.30.310.70">
    <property type="entry name" value="TT1751-like domain"/>
    <property type="match status" value="2"/>
</dbReference>
<reference evidence="1 2" key="1">
    <citation type="journal article" date="2016" name="Front. Microbiol.">
        <title>Single-Cell (Meta-)Genomics of a Dimorphic Candidatus Thiomargarita nelsonii Reveals Genomic Plasticity.</title>
        <authorList>
            <person name="Flood B.E."/>
            <person name="Fliss P."/>
            <person name="Jones D.S."/>
            <person name="Dick G.J."/>
            <person name="Jain S."/>
            <person name="Kaster A.K."/>
            <person name="Winkel M."/>
            <person name="Mussmann M."/>
            <person name="Bailey J."/>
        </authorList>
    </citation>
    <scope>NUCLEOTIDE SEQUENCE [LARGE SCALE GENOMIC DNA]</scope>
    <source>
        <strain evidence="1">Hydrate Ridge</strain>
    </source>
</reference>
<gene>
    <name evidence="1" type="ORF">PN36_02965</name>
</gene>
<protein>
    <recommendedName>
        <fullName evidence="3">Lipoprotein</fullName>
    </recommendedName>
</protein>
<accession>A0A0A6PFX4</accession>
<dbReference type="Proteomes" id="UP000030428">
    <property type="component" value="Unassembled WGS sequence"/>
</dbReference>
<keyword evidence="2" id="KW-1185">Reference proteome</keyword>
<sequence length="455" mass="49623">MLNKHFLYVIWVIILLVIAGCNDDDDDDENFEAFTPFERVATIPAVSDAAGQVDEKATYARVKDVTKSIARYIATNVESETIGADIKGGDWVVAGLETQPTAISFEDDLSSAILAIPSQQSIDSSKPFSATNMKTVQVVEICNRTYAGQALGAKLVTDSVTVDNGLIHATALPCEIAVHNEDGQIQVNMLDPNAIFRLFFTDVLFGLQMNDADFSEAMTKLPSQVKKEIRAIIIAALETWRSQSGINFTVVQEPIGPTYRSNEDITNSIKNTPEKSPYLHYVYTKQDGGIFTSDEVKHIAQTVVNTLTIHGEPNAGKQEAALLALLSSPDASWRSARHAPLTMPGGNQVVESCSPHYAKMAIGTAYLDHATALPCEISFNTIDGGQKLLVSFLSPNYMFGALFADMSDAEKAAFANVPNDVLNDLRHIVDYALTKKLDVTLNPKQQVTYDMLLGH</sequence>
<dbReference type="InterPro" id="IPR035923">
    <property type="entry name" value="TT1751-like_sf"/>
</dbReference>
<evidence type="ECO:0008006" key="3">
    <source>
        <dbReference type="Google" id="ProtNLM"/>
    </source>
</evidence>
<comment type="caution">
    <text evidence="1">The sequence shown here is derived from an EMBL/GenBank/DDBJ whole genome shotgun (WGS) entry which is preliminary data.</text>
</comment>
<dbReference type="EMBL" id="JSZA02000009">
    <property type="protein sequence ID" value="KHD09174.1"/>
    <property type="molecule type" value="Genomic_DNA"/>
</dbReference>
<dbReference type="AlphaFoldDB" id="A0A0A6PFX4"/>
<evidence type="ECO:0000313" key="1">
    <source>
        <dbReference type="EMBL" id="KHD09174.1"/>
    </source>
</evidence>
<proteinExistence type="predicted"/>
<evidence type="ECO:0000313" key="2">
    <source>
        <dbReference type="Proteomes" id="UP000030428"/>
    </source>
</evidence>
<name>A0A0A6PFX4_9GAMM</name>
<organism evidence="1 2">
    <name type="scientific">Candidatus Thiomargarita nelsonii</name>
    <dbReference type="NCBI Taxonomy" id="1003181"/>
    <lineage>
        <taxon>Bacteria</taxon>
        <taxon>Pseudomonadati</taxon>
        <taxon>Pseudomonadota</taxon>
        <taxon>Gammaproteobacteria</taxon>
        <taxon>Thiotrichales</taxon>
        <taxon>Thiotrichaceae</taxon>
        <taxon>Thiomargarita</taxon>
    </lineage>
</organism>
<dbReference type="PROSITE" id="PS51257">
    <property type="entry name" value="PROKAR_LIPOPROTEIN"/>
    <property type="match status" value="1"/>
</dbReference>